<name>A0A061HL68_BLUGR</name>
<evidence type="ECO:0000313" key="2">
    <source>
        <dbReference type="EMBL" id="EPQ67152.1"/>
    </source>
</evidence>
<reference evidence="2" key="2">
    <citation type="submission" date="2013-01" db="EMBL/GenBank/DDBJ databases">
        <title>The wheat powdery mildew genome reveals unique evolution of an obligate biotroph.</title>
        <authorList>
            <person name="Oberhaensli S."/>
            <person name="Wicker T."/>
            <person name="Keller B."/>
        </authorList>
    </citation>
    <scope>NUCLEOTIDE SEQUENCE</scope>
    <source>
        <strain evidence="2">96224</strain>
    </source>
</reference>
<reference evidence="4" key="1">
    <citation type="journal article" date="2013" name="Nat. Genet.">
        <title>The wheat powdery mildew genome shows the unique evolution of an obligate biotroph.</title>
        <authorList>
            <person name="Wicker T."/>
            <person name="Oberhaensli S."/>
            <person name="Parlange F."/>
            <person name="Buchmann J.P."/>
            <person name="Shatalina M."/>
            <person name="Roffler S."/>
            <person name="Ben-David R."/>
            <person name="Dolezel J."/>
            <person name="Simkova H."/>
            <person name="Schulze-Lefert P."/>
            <person name="Spanu P.D."/>
            <person name="Bruggmann R."/>
            <person name="Amselem J."/>
            <person name="Quesneville H."/>
            <person name="Ver Loren van Themaat E."/>
            <person name="Paape T."/>
            <person name="Shimizu K.K."/>
            <person name="Keller B."/>
        </authorList>
    </citation>
    <scope>NUCLEOTIDE SEQUENCE [LARGE SCALE GENOMIC DNA]</scope>
    <source>
        <strain evidence="4">96224</strain>
    </source>
</reference>
<gene>
    <name evidence="2" type="ORF">BGT96224_Ac31498</name>
    <name evidence="3" type="ORF">BGT96224V2_LOCUS862</name>
</gene>
<dbReference type="OrthoDB" id="10501623at2759"/>
<accession>A0A061HL68</accession>
<dbReference type="EMBL" id="KE373861">
    <property type="protein sequence ID" value="EPQ67152.1"/>
    <property type="molecule type" value="Genomic_DNA"/>
</dbReference>
<evidence type="ECO:0000256" key="1">
    <source>
        <dbReference type="SAM" id="MobiDB-lite"/>
    </source>
</evidence>
<feature type="region of interest" description="Disordered" evidence="1">
    <location>
        <begin position="1"/>
        <end position="58"/>
    </location>
</feature>
<organism evidence="3">
    <name type="scientific">Blumeria graminis f. sp. tritici 96224</name>
    <dbReference type="NCBI Taxonomy" id="1268274"/>
    <lineage>
        <taxon>Eukaryota</taxon>
        <taxon>Fungi</taxon>
        <taxon>Dikarya</taxon>
        <taxon>Ascomycota</taxon>
        <taxon>Pezizomycotina</taxon>
        <taxon>Leotiomycetes</taxon>
        <taxon>Erysiphales</taxon>
        <taxon>Erysiphaceae</taxon>
        <taxon>Blumeria</taxon>
    </lineage>
</organism>
<feature type="compositionally biased region" description="Basic and acidic residues" evidence="1">
    <location>
        <begin position="1"/>
        <end position="28"/>
    </location>
</feature>
<dbReference type="HOGENOM" id="CLU_2026323_0_0_1"/>
<dbReference type="Proteomes" id="UP000053110">
    <property type="component" value="Unassembled WGS sequence"/>
</dbReference>
<reference evidence="3" key="3">
    <citation type="submission" date="2018-07" db="EMBL/GenBank/DDBJ databases">
        <authorList>
            <person name="Quirk P.G."/>
            <person name="Krulwich T.A."/>
        </authorList>
    </citation>
    <scope>NUCLEOTIDE SEQUENCE</scope>
    <source>
        <strain evidence="3">96224</strain>
    </source>
</reference>
<sequence>MRQRPTDYKPSIHDPNESEITSKYKEEEISPELPSLNQKDDETNPFVNSLVQNDAQSEDEQIVIPENLMFLKEAFSKEGAAQLPPLQEGTDMTIYIPDAGFVDVKYEPQQTYFLSKNFIPKN</sequence>
<dbReference type="EMBL" id="UIGY01000001">
    <property type="protein sequence ID" value="SUZ07643.1"/>
    <property type="molecule type" value="Genomic_DNA"/>
</dbReference>
<proteinExistence type="predicted"/>
<protein>
    <submittedName>
        <fullName evidence="3">BgtAc-31498</fullName>
    </submittedName>
</protein>
<feature type="non-terminal residue" evidence="3">
    <location>
        <position position="122"/>
    </location>
</feature>
<evidence type="ECO:0000313" key="4">
    <source>
        <dbReference type="Proteomes" id="UP000053110"/>
    </source>
</evidence>
<evidence type="ECO:0000313" key="3">
    <source>
        <dbReference type="EMBL" id="SUZ07643.1"/>
    </source>
</evidence>
<feature type="compositionally biased region" description="Polar residues" evidence="1">
    <location>
        <begin position="45"/>
        <end position="55"/>
    </location>
</feature>
<dbReference type="AlphaFoldDB" id="A0A061HL68"/>